<reference evidence="1" key="1">
    <citation type="journal article" date="2016" name="Nat. Genet.">
        <title>A high-quality carrot genome assembly provides new insights into carotenoid accumulation and asterid genome evolution.</title>
        <authorList>
            <person name="Iorizzo M."/>
            <person name="Ellison S."/>
            <person name="Senalik D."/>
            <person name="Zeng P."/>
            <person name="Satapoomin P."/>
            <person name="Huang J."/>
            <person name="Bowman M."/>
            <person name="Iovene M."/>
            <person name="Sanseverino W."/>
            <person name="Cavagnaro P."/>
            <person name="Yildiz M."/>
            <person name="Macko-Podgorni A."/>
            <person name="Moranska E."/>
            <person name="Grzebelus E."/>
            <person name="Grzebelus D."/>
            <person name="Ashrafi H."/>
            <person name="Zheng Z."/>
            <person name="Cheng S."/>
            <person name="Spooner D."/>
            <person name="Van Deynze A."/>
            <person name="Simon P."/>
        </authorList>
    </citation>
    <scope>NUCLEOTIDE SEQUENCE</scope>
    <source>
        <tissue evidence="1">Leaf</tissue>
    </source>
</reference>
<evidence type="ECO:0000313" key="1">
    <source>
        <dbReference type="EMBL" id="WOH04010.1"/>
    </source>
</evidence>
<dbReference type="PANTHER" id="PTHR34835">
    <property type="entry name" value="OS07G0283600 PROTEIN-RELATED"/>
    <property type="match status" value="1"/>
</dbReference>
<sequence>MKLNPTLFCDMIESLSSSQKDWVTKTGFGSILDFNLHSYPKYLSYIVVKNFDCDSCGIMVDNKILQITENDVHRVLGLPIGPKSVPFIKSDSLAREWRKQYSDNKDPFRVAVKDVLSVVKDSTLSDENLKKNFIALMFCFFFQPPSNSFIRQKLLRFCCNLDRCFDYNWCEFVISCLKKTTRFWLQKDETEYYTGPLPVLLINVEKAIVGVILADVLSFLCCVNLFKVHHGDDMDWDLIPKV</sequence>
<protein>
    <submittedName>
        <fullName evidence="1">Uncharacterized protein</fullName>
    </submittedName>
</protein>
<proteinExistence type="predicted"/>
<dbReference type="PANTHER" id="PTHR34835:SF34">
    <property type="entry name" value="OS08G0555500 PROTEIN"/>
    <property type="match status" value="1"/>
</dbReference>
<dbReference type="Proteomes" id="UP000077755">
    <property type="component" value="Chromosome 6"/>
</dbReference>
<name>A0AAF1B2S9_DAUCS</name>
<dbReference type="AlphaFoldDB" id="A0AAF1B2S9"/>
<reference evidence="1" key="2">
    <citation type="submission" date="2022-03" db="EMBL/GenBank/DDBJ databases">
        <title>Draft title - Genomic analysis of global carrot germplasm unveils the trajectory of domestication and the origin of high carotenoid orange carrot.</title>
        <authorList>
            <person name="Iorizzo M."/>
            <person name="Ellison S."/>
            <person name="Senalik D."/>
            <person name="Macko-Podgorni A."/>
            <person name="Grzebelus D."/>
            <person name="Bostan H."/>
            <person name="Rolling W."/>
            <person name="Curaba J."/>
            <person name="Simon P."/>
        </authorList>
    </citation>
    <scope>NUCLEOTIDE SEQUENCE</scope>
    <source>
        <tissue evidence="1">Leaf</tissue>
    </source>
</reference>
<keyword evidence="2" id="KW-1185">Reference proteome</keyword>
<organism evidence="1 2">
    <name type="scientific">Daucus carota subsp. sativus</name>
    <name type="common">Carrot</name>
    <dbReference type="NCBI Taxonomy" id="79200"/>
    <lineage>
        <taxon>Eukaryota</taxon>
        <taxon>Viridiplantae</taxon>
        <taxon>Streptophyta</taxon>
        <taxon>Embryophyta</taxon>
        <taxon>Tracheophyta</taxon>
        <taxon>Spermatophyta</taxon>
        <taxon>Magnoliopsida</taxon>
        <taxon>eudicotyledons</taxon>
        <taxon>Gunneridae</taxon>
        <taxon>Pentapetalae</taxon>
        <taxon>asterids</taxon>
        <taxon>campanulids</taxon>
        <taxon>Apiales</taxon>
        <taxon>Apiaceae</taxon>
        <taxon>Apioideae</taxon>
        <taxon>Scandiceae</taxon>
        <taxon>Daucinae</taxon>
        <taxon>Daucus</taxon>
        <taxon>Daucus sect. Daucus</taxon>
    </lineage>
</organism>
<gene>
    <name evidence="1" type="ORF">DCAR_0623415</name>
</gene>
<accession>A0AAF1B2S9</accession>
<dbReference type="EMBL" id="CP093348">
    <property type="protein sequence ID" value="WOH04010.1"/>
    <property type="molecule type" value="Genomic_DNA"/>
</dbReference>
<evidence type="ECO:0000313" key="2">
    <source>
        <dbReference type="Proteomes" id="UP000077755"/>
    </source>
</evidence>